<dbReference type="InterPro" id="IPR000642">
    <property type="entry name" value="Peptidase_M41"/>
</dbReference>
<evidence type="ECO:0000256" key="3">
    <source>
        <dbReference type="ARBA" id="ARBA00010044"/>
    </source>
</evidence>
<comment type="caution">
    <text evidence="18">The sequence shown here is derived from an EMBL/GenBank/DDBJ whole genome shotgun (WGS) entry which is preliminary data.</text>
</comment>
<proteinExistence type="inferred from homology"/>
<dbReference type="InterPro" id="IPR003959">
    <property type="entry name" value="ATPase_AAA_core"/>
</dbReference>
<dbReference type="Gene3D" id="3.40.50.300">
    <property type="entry name" value="P-loop containing nucleotide triphosphate hydrolases"/>
    <property type="match status" value="1"/>
</dbReference>
<dbReference type="Pfam" id="PF17862">
    <property type="entry name" value="AAA_lid_3"/>
    <property type="match status" value="1"/>
</dbReference>
<accession>A0A3A4QY14</accession>
<keyword evidence="10" id="KW-0067">ATP-binding</keyword>
<keyword evidence="14 16" id="KW-0472">Membrane</keyword>
<gene>
    <name evidence="18" type="ORF">C4541_11050</name>
</gene>
<dbReference type="GO" id="GO:0004222">
    <property type="term" value="F:metalloendopeptidase activity"/>
    <property type="evidence" value="ECO:0007669"/>
    <property type="project" value="InterPro"/>
</dbReference>
<dbReference type="FunFam" id="3.40.50.300:FF:000277">
    <property type="entry name" value="ATP-dependent zinc metalloprotease FtsH"/>
    <property type="match status" value="1"/>
</dbReference>
<dbReference type="GO" id="GO:0016887">
    <property type="term" value="F:ATP hydrolysis activity"/>
    <property type="evidence" value="ECO:0007669"/>
    <property type="project" value="InterPro"/>
</dbReference>
<evidence type="ECO:0000256" key="5">
    <source>
        <dbReference type="ARBA" id="ARBA00022692"/>
    </source>
</evidence>
<feature type="region of interest" description="Disordered" evidence="15">
    <location>
        <begin position="574"/>
        <end position="602"/>
    </location>
</feature>
<evidence type="ECO:0000256" key="13">
    <source>
        <dbReference type="ARBA" id="ARBA00023049"/>
    </source>
</evidence>
<keyword evidence="6" id="KW-0479">Metal-binding</keyword>
<keyword evidence="5 16" id="KW-0812">Transmembrane</keyword>
<dbReference type="InterPro" id="IPR027417">
    <property type="entry name" value="P-loop_NTPase"/>
</dbReference>
<evidence type="ECO:0000256" key="15">
    <source>
        <dbReference type="SAM" id="MobiDB-lite"/>
    </source>
</evidence>
<dbReference type="InterPro" id="IPR037219">
    <property type="entry name" value="Peptidase_M41-like"/>
</dbReference>
<evidence type="ECO:0000256" key="1">
    <source>
        <dbReference type="ARBA" id="ARBA00001947"/>
    </source>
</evidence>
<evidence type="ECO:0000313" key="19">
    <source>
        <dbReference type="Proteomes" id="UP000266426"/>
    </source>
</evidence>
<dbReference type="PANTHER" id="PTHR43655:SF2">
    <property type="entry name" value="AFG3 LIKE MATRIX AAA PEPTIDASE SUBUNIT 2, ISOFORM A"/>
    <property type="match status" value="1"/>
</dbReference>
<dbReference type="SUPFAM" id="SSF52540">
    <property type="entry name" value="P-loop containing nucleoside triphosphate hydrolases"/>
    <property type="match status" value="1"/>
</dbReference>
<reference evidence="18 19" key="1">
    <citation type="journal article" date="2017" name="ISME J.">
        <title>Energy and carbon metabolisms in a deep terrestrial subsurface fluid microbial community.</title>
        <authorList>
            <person name="Momper L."/>
            <person name="Jungbluth S.P."/>
            <person name="Lee M.D."/>
            <person name="Amend J.P."/>
        </authorList>
    </citation>
    <scope>NUCLEOTIDE SEQUENCE [LARGE SCALE GENOMIC DNA]</scope>
    <source>
        <strain evidence="18">SURF_26</strain>
    </source>
</reference>
<feature type="transmembrane region" description="Helical" evidence="16">
    <location>
        <begin position="52"/>
        <end position="73"/>
    </location>
</feature>
<name>A0A3A4QY14_9BACT</name>
<keyword evidence="8" id="KW-0378">Hydrolase</keyword>
<evidence type="ECO:0000256" key="12">
    <source>
        <dbReference type="ARBA" id="ARBA00022989"/>
    </source>
</evidence>
<evidence type="ECO:0000259" key="17">
    <source>
        <dbReference type="SMART" id="SM00382"/>
    </source>
</evidence>
<dbReference type="Pfam" id="PF01434">
    <property type="entry name" value="Peptidase_M41"/>
    <property type="match status" value="1"/>
</dbReference>
<protein>
    <submittedName>
        <fullName evidence="18">AAA family ATPase</fullName>
    </submittedName>
</protein>
<sequence>MKLYFFRRLKSFFVHHWIKFFIAFFVVLILGLCIWGLASLESFYRKQMMATIPVQVFIGMLHALIFAYIIINMQGRGFTSMRRAIIKPEMVNMKFDDVIGIDEAKMEAKEVVELIKDHKRLDQVGGKIIRGILMIGPPGCGKTLLAKAIASEANIPFISMAGSEFVEVFVGVGASRVRKLFKSARQMAYDNGACIVFIDELDVIGRGRSFSMFGGGGETNSTQNQLLVEMDGLGSRKENIIVIGATNAQENVLDEALLRPGRFDRKIYVGRPYEEGREKLFEFYLNKVKHDPNINIERWARRSVHKSPAEIENIVKEAALIATRKGNSVVQQNDMSQALERIELGIKHHRKVADVELVGTAYHEAGHLVALFFMHPTDDIFKASIATRKGTLGVVHHQPREEILSPDKEELIGDIKVSLGGYLAEKAKFGSTTTGVSSDFRFAMNQAYCMVWDYGMSLNNDRIRLGNYQMVKETLSDSMKEELNREVEKIIEACAKEVELLFKKEIELLDRFAMELLKREELDYDEIEEIFREHGKSDKDRARNTHKDKVFKAIIDERNKFLEAKVKEEMAKNAQAQANGSLPGAPSTGTAVADDTGSAKLITPDPRSLFFNI</sequence>
<evidence type="ECO:0000256" key="9">
    <source>
        <dbReference type="ARBA" id="ARBA00022833"/>
    </source>
</evidence>
<keyword evidence="12 16" id="KW-1133">Transmembrane helix</keyword>
<evidence type="ECO:0000256" key="4">
    <source>
        <dbReference type="ARBA" id="ARBA00022670"/>
    </source>
</evidence>
<organism evidence="18 19">
    <name type="scientific">Candidatus Auribacter fodinae</name>
    <dbReference type="NCBI Taxonomy" id="2093366"/>
    <lineage>
        <taxon>Bacteria</taxon>
        <taxon>Pseudomonadati</taxon>
        <taxon>Candidatus Auribacterota</taxon>
        <taxon>Candidatus Auribacteria</taxon>
        <taxon>Candidatus Auribacterales</taxon>
        <taxon>Candidatus Auribacteraceae</taxon>
        <taxon>Candidatus Auribacter</taxon>
    </lineage>
</organism>
<evidence type="ECO:0000256" key="6">
    <source>
        <dbReference type="ARBA" id="ARBA00022723"/>
    </source>
</evidence>
<evidence type="ECO:0000256" key="11">
    <source>
        <dbReference type="ARBA" id="ARBA00022946"/>
    </source>
</evidence>
<keyword evidence="9" id="KW-0862">Zinc</keyword>
<dbReference type="GO" id="GO:0006508">
    <property type="term" value="P:proteolysis"/>
    <property type="evidence" value="ECO:0007669"/>
    <property type="project" value="UniProtKB-KW"/>
</dbReference>
<keyword evidence="11" id="KW-0809">Transit peptide</keyword>
<comment type="similarity">
    <text evidence="3">In the C-terminal section; belongs to the peptidase M41 family.</text>
</comment>
<feature type="domain" description="AAA+ ATPase" evidence="17">
    <location>
        <begin position="128"/>
        <end position="274"/>
    </location>
</feature>
<dbReference type="InterPro" id="IPR003593">
    <property type="entry name" value="AAA+_ATPase"/>
</dbReference>
<evidence type="ECO:0000256" key="8">
    <source>
        <dbReference type="ARBA" id="ARBA00022801"/>
    </source>
</evidence>
<dbReference type="Gene3D" id="1.20.58.760">
    <property type="entry name" value="Peptidase M41"/>
    <property type="match status" value="1"/>
</dbReference>
<comment type="subcellular location">
    <subcellularLocation>
        <location evidence="2">Membrane</location>
        <topology evidence="2">Multi-pass membrane protein</topology>
    </subcellularLocation>
</comment>
<dbReference type="SMART" id="SM00382">
    <property type="entry name" value="AAA"/>
    <property type="match status" value="1"/>
</dbReference>
<evidence type="ECO:0000256" key="2">
    <source>
        <dbReference type="ARBA" id="ARBA00004141"/>
    </source>
</evidence>
<evidence type="ECO:0000256" key="7">
    <source>
        <dbReference type="ARBA" id="ARBA00022741"/>
    </source>
</evidence>
<evidence type="ECO:0000256" key="14">
    <source>
        <dbReference type="ARBA" id="ARBA00023136"/>
    </source>
</evidence>
<dbReference type="Proteomes" id="UP000266426">
    <property type="component" value="Unassembled WGS sequence"/>
</dbReference>
<keyword evidence="13" id="KW-0482">Metalloprotease</keyword>
<evidence type="ECO:0000256" key="10">
    <source>
        <dbReference type="ARBA" id="ARBA00022840"/>
    </source>
</evidence>
<keyword evidence="4" id="KW-0645">Protease</keyword>
<dbReference type="EMBL" id="QZJZ01000087">
    <property type="protein sequence ID" value="RJP57006.1"/>
    <property type="molecule type" value="Genomic_DNA"/>
</dbReference>
<dbReference type="GO" id="GO:0016020">
    <property type="term" value="C:membrane"/>
    <property type="evidence" value="ECO:0007669"/>
    <property type="project" value="UniProtKB-SubCell"/>
</dbReference>
<evidence type="ECO:0000256" key="16">
    <source>
        <dbReference type="SAM" id="Phobius"/>
    </source>
</evidence>
<keyword evidence="7" id="KW-0547">Nucleotide-binding</keyword>
<dbReference type="AlphaFoldDB" id="A0A3A4QY14"/>
<dbReference type="GO" id="GO:0004176">
    <property type="term" value="F:ATP-dependent peptidase activity"/>
    <property type="evidence" value="ECO:0007669"/>
    <property type="project" value="InterPro"/>
</dbReference>
<feature type="transmembrane region" description="Helical" evidence="16">
    <location>
        <begin position="20"/>
        <end position="40"/>
    </location>
</feature>
<dbReference type="Pfam" id="PF00004">
    <property type="entry name" value="AAA"/>
    <property type="match status" value="1"/>
</dbReference>
<dbReference type="InterPro" id="IPR041569">
    <property type="entry name" value="AAA_lid_3"/>
</dbReference>
<dbReference type="GO" id="GO:0046872">
    <property type="term" value="F:metal ion binding"/>
    <property type="evidence" value="ECO:0007669"/>
    <property type="project" value="UniProtKB-KW"/>
</dbReference>
<evidence type="ECO:0000313" key="18">
    <source>
        <dbReference type="EMBL" id="RJP57006.1"/>
    </source>
</evidence>
<dbReference type="GO" id="GO:0005524">
    <property type="term" value="F:ATP binding"/>
    <property type="evidence" value="ECO:0007669"/>
    <property type="project" value="UniProtKB-KW"/>
</dbReference>
<dbReference type="InterPro" id="IPR050928">
    <property type="entry name" value="ATP-dep_Zn_Metalloprotease"/>
</dbReference>
<comment type="cofactor">
    <cofactor evidence="1">
        <name>Zn(2+)</name>
        <dbReference type="ChEBI" id="CHEBI:29105"/>
    </cofactor>
</comment>
<dbReference type="SUPFAM" id="SSF140990">
    <property type="entry name" value="FtsH protease domain-like"/>
    <property type="match status" value="1"/>
</dbReference>
<dbReference type="Gene3D" id="1.10.8.60">
    <property type="match status" value="1"/>
</dbReference>
<dbReference type="PANTHER" id="PTHR43655">
    <property type="entry name" value="ATP-DEPENDENT PROTEASE"/>
    <property type="match status" value="1"/>
</dbReference>